<dbReference type="AlphaFoldDB" id="A0AAD6X4H3"/>
<feature type="region of interest" description="Disordered" evidence="1">
    <location>
        <begin position="1"/>
        <end position="35"/>
    </location>
</feature>
<dbReference type="EMBL" id="JARJCM010000043">
    <property type="protein sequence ID" value="KAJ7036382.1"/>
    <property type="molecule type" value="Genomic_DNA"/>
</dbReference>
<protein>
    <submittedName>
        <fullName evidence="2">Uncharacterized protein</fullName>
    </submittedName>
</protein>
<accession>A0AAD6X4H3</accession>
<organism evidence="2 3">
    <name type="scientific">Mycena alexandri</name>
    <dbReference type="NCBI Taxonomy" id="1745969"/>
    <lineage>
        <taxon>Eukaryota</taxon>
        <taxon>Fungi</taxon>
        <taxon>Dikarya</taxon>
        <taxon>Basidiomycota</taxon>
        <taxon>Agaricomycotina</taxon>
        <taxon>Agaricomycetes</taxon>
        <taxon>Agaricomycetidae</taxon>
        <taxon>Agaricales</taxon>
        <taxon>Marasmiineae</taxon>
        <taxon>Mycenaceae</taxon>
        <taxon>Mycena</taxon>
    </lineage>
</organism>
<keyword evidence="3" id="KW-1185">Reference proteome</keyword>
<dbReference type="Proteomes" id="UP001218188">
    <property type="component" value="Unassembled WGS sequence"/>
</dbReference>
<evidence type="ECO:0000313" key="3">
    <source>
        <dbReference type="Proteomes" id="UP001218188"/>
    </source>
</evidence>
<sequence length="349" mass="39127">MNHHLAGSSSTRRTQARRVVHGQHSPYSQHANRPRDSTVLPLLARHLTVLCTVEKKKDTFTPNFRGYSTHLKNSGIISSLRPEKLKSSDFVDVSGILTSYLTFGSSGRDASFSYKSAKGKVPFPTRALGYFYYRPSSIWTPLAGSLRLRINSDDANGGDLLLPNGLPWQISLPQIVLRKQYHGVLRKLREEGLVSADVSPLCRRVFRDWGTLSQEILIFTFGQPFSLSMQHAEVRLWIVGRSSYGMSTALFVKQRLFGDPAPRYPFTGRILACFELSPDKSLVFMRVTKIVEPVVCREPGYDGRIVAPEAGELLSYINTRGPARQPVPWSLKIDRPHTTVAADALRLML</sequence>
<comment type="caution">
    <text evidence="2">The sequence shown here is derived from an EMBL/GenBank/DDBJ whole genome shotgun (WGS) entry which is preliminary data.</text>
</comment>
<gene>
    <name evidence="2" type="ORF">C8F04DRAFT_1233161</name>
</gene>
<evidence type="ECO:0000256" key="1">
    <source>
        <dbReference type="SAM" id="MobiDB-lite"/>
    </source>
</evidence>
<evidence type="ECO:0000313" key="2">
    <source>
        <dbReference type="EMBL" id="KAJ7036382.1"/>
    </source>
</evidence>
<name>A0AAD6X4H3_9AGAR</name>
<proteinExistence type="predicted"/>
<reference evidence="2" key="1">
    <citation type="submission" date="2023-03" db="EMBL/GenBank/DDBJ databases">
        <title>Massive genome expansion in bonnet fungi (Mycena s.s.) driven by repeated elements and novel gene families across ecological guilds.</title>
        <authorList>
            <consortium name="Lawrence Berkeley National Laboratory"/>
            <person name="Harder C.B."/>
            <person name="Miyauchi S."/>
            <person name="Viragh M."/>
            <person name="Kuo A."/>
            <person name="Thoen E."/>
            <person name="Andreopoulos B."/>
            <person name="Lu D."/>
            <person name="Skrede I."/>
            <person name="Drula E."/>
            <person name="Henrissat B."/>
            <person name="Morin E."/>
            <person name="Kohler A."/>
            <person name="Barry K."/>
            <person name="LaButti K."/>
            <person name="Morin E."/>
            <person name="Salamov A."/>
            <person name="Lipzen A."/>
            <person name="Mereny Z."/>
            <person name="Hegedus B."/>
            <person name="Baldrian P."/>
            <person name="Stursova M."/>
            <person name="Weitz H."/>
            <person name="Taylor A."/>
            <person name="Grigoriev I.V."/>
            <person name="Nagy L.G."/>
            <person name="Martin F."/>
            <person name="Kauserud H."/>
        </authorList>
    </citation>
    <scope>NUCLEOTIDE SEQUENCE</scope>
    <source>
        <strain evidence="2">CBHHK200</strain>
    </source>
</reference>